<evidence type="ECO:0000256" key="2">
    <source>
        <dbReference type="ARBA" id="ARBA00022825"/>
    </source>
</evidence>
<dbReference type="PANTHER" id="PTHR42776:SF4">
    <property type="entry name" value="ACYLAMINO-ACID-RELEASING ENZYME"/>
    <property type="match status" value="1"/>
</dbReference>
<dbReference type="InterPro" id="IPR011659">
    <property type="entry name" value="WD40"/>
</dbReference>
<evidence type="ECO:0000256" key="1">
    <source>
        <dbReference type="ARBA" id="ARBA00022801"/>
    </source>
</evidence>
<accession>A0A7D9D1Z7</accession>
<dbReference type="EC" id="3.4.21.-" evidence="6"/>
<sequence length="679" mass="74573">MRIITAALLLTASFSLVAEASDNRKFLNTDVFELEIAADPQISPDGSQIAYVRQSMDIMTDRLKSNVWIVGTNGRDHRPLLSGTDSYSSPRWSPQGDRLAYVSSAEGRGPELYVRWMDTGQSALLSNLPESPGAVSWSPDGSRLAFTSFVKSAGPELATPPAKPEGAEWAPPVIVIEKLFYRADGRGYLEPGYTHVFVIPADGGTPRQVTSGDYDHSGPLAWSPDGQHIVLSSNREDDWEFNRRNTELWSVNVANGETQQLTDRFGPDGSATYSPDGSKIAYLGFDDKKMGYHNANVTVMNVSDGSTRELTTEFDRSVNAVRWAGSSNRLYIQYDDHGKRNLATLSMSGQVSSFVDDVGSTSISRPYTSGGFSVADNGAYAYSAGSPDRPADVAAGRRGRAASKLTILNDDLLSHKTLGKVEEVNWPSSVGDHQLQGWIVTPPDFDEDQQYPLILEIHGGPFAAYGPHFSVEYQMYTAAGYVVLYTNPRGSTSYGDEFANEIHHNYPGQDYDDLMSGVDTVIARGYIDEDQLFVTGGSGGGVLSAWIVGKTDRFAAAVVAKPVINWISEALYSDIHTMIPEYWFDKYPWEDPEAYWARSPLSLVGNVNTPTMLLTGESDHRTPIPESEQYYQALKLRKIDSALVRVPEASHGIASRPSNQIAKVDNILAWFARYRTAAE</sequence>
<dbReference type="SUPFAM" id="SSF53474">
    <property type="entry name" value="alpha/beta-Hydrolases"/>
    <property type="match status" value="1"/>
</dbReference>
<dbReference type="Gene3D" id="2.120.10.30">
    <property type="entry name" value="TolB, C-terminal domain"/>
    <property type="match status" value="2"/>
</dbReference>
<organism evidence="6">
    <name type="scientific">uncultured Woeseiaceae bacterium</name>
    <dbReference type="NCBI Taxonomy" id="1983305"/>
    <lineage>
        <taxon>Bacteria</taxon>
        <taxon>Pseudomonadati</taxon>
        <taxon>Pseudomonadota</taxon>
        <taxon>Gammaproteobacteria</taxon>
        <taxon>Woeseiales</taxon>
        <taxon>Woeseiaceae</taxon>
        <taxon>environmental samples</taxon>
    </lineage>
</organism>
<dbReference type="GO" id="GO:0004252">
    <property type="term" value="F:serine-type endopeptidase activity"/>
    <property type="evidence" value="ECO:0007669"/>
    <property type="project" value="TreeGrafter"/>
</dbReference>
<dbReference type="Pfam" id="PF00930">
    <property type="entry name" value="DPPIV_N"/>
    <property type="match status" value="1"/>
</dbReference>
<feature type="domain" description="Peptidase S9 prolyl oligopeptidase catalytic" evidence="4">
    <location>
        <begin position="467"/>
        <end position="674"/>
    </location>
</feature>
<dbReference type="Pfam" id="PF00326">
    <property type="entry name" value="Peptidase_S9"/>
    <property type="match status" value="1"/>
</dbReference>
<evidence type="ECO:0000256" key="3">
    <source>
        <dbReference type="SAM" id="SignalP"/>
    </source>
</evidence>
<dbReference type="InterPro" id="IPR002469">
    <property type="entry name" value="Peptidase_S9B_N"/>
</dbReference>
<dbReference type="InterPro" id="IPR001375">
    <property type="entry name" value="Peptidase_S9_cat"/>
</dbReference>
<dbReference type="Pfam" id="PF07676">
    <property type="entry name" value="PD40"/>
    <property type="match status" value="2"/>
</dbReference>
<dbReference type="SUPFAM" id="SSF82171">
    <property type="entry name" value="DPP6 N-terminal domain-like"/>
    <property type="match status" value="1"/>
</dbReference>
<gene>
    <name evidence="6" type="ORF">JTBM06_V1_150020</name>
</gene>
<feature type="chain" id="PRO_5028084998" evidence="3">
    <location>
        <begin position="21"/>
        <end position="679"/>
    </location>
</feature>
<proteinExistence type="predicted"/>
<name>A0A7D9D1Z7_9GAMM</name>
<keyword evidence="2" id="KW-0645">Protease</keyword>
<protein>
    <submittedName>
        <fullName evidence="6">Putative Acylaminoacyl peptidase</fullName>
        <ecNumber evidence="6">3.4.21.-</ecNumber>
    </submittedName>
</protein>
<keyword evidence="3" id="KW-0732">Signal</keyword>
<dbReference type="Gene3D" id="3.40.50.1820">
    <property type="entry name" value="alpha/beta hydrolase"/>
    <property type="match status" value="1"/>
</dbReference>
<keyword evidence="1 6" id="KW-0378">Hydrolase</keyword>
<dbReference type="PANTHER" id="PTHR42776">
    <property type="entry name" value="SERINE PEPTIDASE S9 FAMILY MEMBER"/>
    <property type="match status" value="1"/>
</dbReference>
<evidence type="ECO:0000259" key="5">
    <source>
        <dbReference type="Pfam" id="PF00930"/>
    </source>
</evidence>
<evidence type="ECO:0000259" key="4">
    <source>
        <dbReference type="Pfam" id="PF00326"/>
    </source>
</evidence>
<dbReference type="GO" id="GO:0006508">
    <property type="term" value="P:proteolysis"/>
    <property type="evidence" value="ECO:0007669"/>
    <property type="project" value="InterPro"/>
</dbReference>
<keyword evidence="2" id="KW-0720">Serine protease</keyword>
<dbReference type="AlphaFoldDB" id="A0A7D9D1Z7"/>
<dbReference type="InterPro" id="IPR029058">
    <property type="entry name" value="AB_hydrolase_fold"/>
</dbReference>
<dbReference type="EMBL" id="LR633967">
    <property type="protein sequence ID" value="VUX55888.1"/>
    <property type="molecule type" value="Genomic_DNA"/>
</dbReference>
<feature type="signal peptide" evidence="3">
    <location>
        <begin position="1"/>
        <end position="20"/>
    </location>
</feature>
<feature type="domain" description="Dipeptidylpeptidase IV N-terminal" evidence="5">
    <location>
        <begin position="192"/>
        <end position="279"/>
    </location>
</feature>
<reference evidence="6" key="1">
    <citation type="submission" date="2019-07" db="EMBL/GenBank/DDBJ databases">
        <authorList>
            <person name="Weber M."/>
            <person name="Kostadinov I."/>
            <person name="Kostadinov D I."/>
        </authorList>
    </citation>
    <scope>NUCLEOTIDE SEQUENCE</scope>
    <source>
        <strain evidence="6">Gfbio:sag-sample-m06:053724c1-46a9-4a36-b237-ea2bf867836b</strain>
    </source>
</reference>
<evidence type="ECO:0000313" key="6">
    <source>
        <dbReference type="EMBL" id="VUX55888.1"/>
    </source>
</evidence>
<dbReference type="InterPro" id="IPR011042">
    <property type="entry name" value="6-blade_b-propeller_TolB-like"/>
</dbReference>